<comment type="caution">
    <text evidence="2">The sequence shown here is derived from an EMBL/GenBank/DDBJ whole genome shotgun (WGS) entry which is preliminary data.</text>
</comment>
<sequence>MTSESNRTGALGVNYVEGVLLEWGWGFQKIDQENDDGFDGIIYIRSKKVDPAKPDDRRRQYWEGTGGLIHVQIKTGDGYIKKQDKQEITLGLNNIPEKRLLWKKSALPCILIFVSRDDKGHYYSYWSDLKSDSTYVSDTSNNVKVFRKNRFFRSPECKGPLRKLSRSSHGYINKPVIDLAKYDSLHGLIEPKLPGGLNVPLKYRAIEFYKEWKRIGAVNPCFGNVIINRTGWSHITRKDRPMGRIETSFSLLPYASRIINDVTSWRTLTSIRKYDKRQDKHITYVDFIGLTAKVIIKNRGSTEVMVVLKRETKFLDGDLNTKPINRVWFYTVYEPGRGK</sequence>
<proteinExistence type="predicted"/>
<organism evidence="2">
    <name type="scientific">Klebsiella pneumoniae</name>
    <dbReference type="NCBI Taxonomy" id="573"/>
    <lineage>
        <taxon>Bacteria</taxon>
        <taxon>Pseudomonadati</taxon>
        <taxon>Pseudomonadota</taxon>
        <taxon>Gammaproteobacteria</taxon>
        <taxon>Enterobacterales</taxon>
        <taxon>Enterobacteriaceae</taxon>
        <taxon>Klebsiella/Raoultella group</taxon>
        <taxon>Klebsiella</taxon>
        <taxon>Klebsiella pneumoniae complex</taxon>
    </lineage>
</organism>
<dbReference type="Pfam" id="PF14280">
    <property type="entry name" value="DUF4365"/>
    <property type="match status" value="1"/>
</dbReference>
<reference evidence="2" key="1">
    <citation type="submission" date="2020-02" db="EMBL/GenBank/DDBJ databases">
        <title>WGS of Carbapenem-Resistant Entrobacteriaceae.</title>
        <authorList>
            <person name="Tokajian S."/>
            <person name="El Chaar M."/>
            <person name="El Khoury M."/>
        </authorList>
    </citation>
    <scope>NUCLEOTIDE SEQUENCE</scope>
    <source>
        <strain evidence="2">KPM_14</strain>
    </source>
</reference>
<dbReference type="RefSeq" id="WP_071887251.1">
    <property type="nucleotide sequence ID" value="NZ_BIKN01000025.1"/>
</dbReference>
<gene>
    <name evidence="2" type="ORF">G5628_20840</name>
</gene>
<evidence type="ECO:0000313" key="2">
    <source>
        <dbReference type="EMBL" id="NGF23767.1"/>
    </source>
</evidence>
<accession>A0A6G4MEB9</accession>
<evidence type="ECO:0000259" key="1">
    <source>
        <dbReference type="Pfam" id="PF14280"/>
    </source>
</evidence>
<feature type="domain" description="DUF4365" evidence="1">
    <location>
        <begin position="10"/>
        <end position="151"/>
    </location>
</feature>
<dbReference type="AlphaFoldDB" id="A0A6G4MEB9"/>
<dbReference type="EMBL" id="JAAJTI010000007">
    <property type="protein sequence ID" value="NGF23767.1"/>
    <property type="molecule type" value="Genomic_DNA"/>
</dbReference>
<protein>
    <submittedName>
        <fullName evidence="2">DUF4365 domain-containing protein</fullName>
    </submittedName>
</protein>
<name>A0A6G4MEB9_KLEPN</name>
<dbReference type="InterPro" id="IPR025375">
    <property type="entry name" value="DUF4365"/>
</dbReference>